<evidence type="ECO:0000256" key="3">
    <source>
        <dbReference type="ARBA" id="ARBA00022679"/>
    </source>
</evidence>
<keyword evidence="7" id="KW-0289">Folate biosynthesis</keyword>
<dbReference type="EMBL" id="PETL01000221">
    <property type="protein sequence ID" value="PIV63976.1"/>
    <property type="molecule type" value="Genomic_DNA"/>
</dbReference>
<organism evidence="9 10">
    <name type="scientific">bacterium (Candidatus Ratteibacteria) CG01_land_8_20_14_3_00_40_19</name>
    <dbReference type="NCBI Taxonomy" id="2014290"/>
    <lineage>
        <taxon>Bacteria</taxon>
        <taxon>Candidatus Ratteibacteria</taxon>
    </lineage>
</organism>
<dbReference type="Proteomes" id="UP000228886">
    <property type="component" value="Unassembled WGS sequence"/>
</dbReference>
<evidence type="ECO:0000259" key="8">
    <source>
        <dbReference type="Pfam" id="PF01288"/>
    </source>
</evidence>
<keyword evidence="6" id="KW-0067">ATP-binding</keyword>
<sequence>MFILSPKEGEGREGTVAIVYLGIGTNLGRRRKNIETALRLLKRKKIKINQVSFFFKTRPEEGVKGSYFLNGVAEIETELPPQKLLKFLKETEERLGRKINHKRKEPRTIDLDILFYNSLILNEPDLIIPHPGFNKRKFVLRPLNEIAPSFKDPVTRKKIETLFKENCSARL</sequence>
<comment type="pathway">
    <text evidence="1">Cofactor biosynthesis; tetrahydrofolate biosynthesis; 2-amino-4-hydroxy-6-hydroxymethyl-7,8-dihydropteridine diphosphate from 7,8-dihydroneopterin triphosphate: step 4/4.</text>
</comment>
<dbReference type="GO" id="GO:0016301">
    <property type="term" value="F:kinase activity"/>
    <property type="evidence" value="ECO:0007669"/>
    <property type="project" value="UniProtKB-KW"/>
</dbReference>
<proteinExistence type="predicted"/>
<dbReference type="PANTHER" id="PTHR43071:SF1">
    <property type="entry name" value="2-AMINO-4-HYDROXY-6-HYDROXYMETHYLDIHYDROPTERIDINE PYROPHOSPHOKINASE"/>
    <property type="match status" value="1"/>
</dbReference>
<name>A0A2M7E8A1_9BACT</name>
<dbReference type="GO" id="GO:0003848">
    <property type="term" value="F:2-amino-4-hydroxy-6-hydroxymethyldihydropteridine diphosphokinase activity"/>
    <property type="evidence" value="ECO:0007669"/>
    <property type="project" value="UniProtKB-EC"/>
</dbReference>
<dbReference type="Pfam" id="PF01288">
    <property type="entry name" value="HPPK"/>
    <property type="match status" value="1"/>
</dbReference>
<dbReference type="PANTHER" id="PTHR43071">
    <property type="entry name" value="2-AMINO-4-HYDROXY-6-HYDROXYMETHYLDIHYDROPTERIDINE PYROPHOSPHOKINASE"/>
    <property type="match status" value="1"/>
</dbReference>
<dbReference type="InterPro" id="IPR035907">
    <property type="entry name" value="Hppk_sf"/>
</dbReference>
<accession>A0A2M7E8A1</accession>
<feature type="domain" description="7,8-dihydro-6-hydroxymethylpterin-pyrophosphokinase" evidence="8">
    <location>
        <begin position="20"/>
        <end position="148"/>
    </location>
</feature>
<reference evidence="10" key="1">
    <citation type="submission" date="2017-09" db="EMBL/GenBank/DDBJ databases">
        <title>Depth-based differentiation of microbial function through sediment-hosted aquifers and enrichment of novel symbionts in the deep terrestrial subsurface.</title>
        <authorList>
            <person name="Probst A.J."/>
            <person name="Ladd B."/>
            <person name="Jarett J.K."/>
            <person name="Geller-Mcgrath D.E."/>
            <person name="Sieber C.M.K."/>
            <person name="Emerson J.B."/>
            <person name="Anantharaman K."/>
            <person name="Thomas B.C."/>
            <person name="Malmstrom R."/>
            <person name="Stieglmeier M."/>
            <person name="Klingl A."/>
            <person name="Woyke T."/>
            <person name="Ryan C.M."/>
            <person name="Banfield J.F."/>
        </authorList>
    </citation>
    <scope>NUCLEOTIDE SEQUENCE [LARGE SCALE GENOMIC DNA]</scope>
</reference>
<evidence type="ECO:0000256" key="4">
    <source>
        <dbReference type="ARBA" id="ARBA00022741"/>
    </source>
</evidence>
<evidence type="ECO:0000313" key="9">
    <source>
        <dbReference type="EMBL" id="PIV63976.1"/>
    </source>
</evidence>
<evidence type="ECO:0000256" key="2">
    <source>
        <dbReference type="ARBA" id="ARBA00013253"/>
    </source>
</evidence>
<dbReference type="Gene3D" id="3.30.70.560">
    <property type="entry name" value="7,8-Dihydro-6-hydroxymethylpterin-pyrophosphokinase HPPK"/>
    <property type="match status" value="1"/>
</dbReference>
<dbReference type="NCBIfam" id="TIGR01498">
    <property type="entry name" value="folK"/>
    <property type="match status" value="1"/>
</dbReference>
<keyword evidence="5 9" id="KW-0418">Kinase</keyword>
<dbReference type="UniPathway" id="UPA00077">
    <property type="reaction ID" value="UER00155"/>
</dbReference>
<evidence type="ECO:0000256" key="5">
    <source>
        <dbReference type="ARBA" id="ARBA00022777"/>
    </source>
</evidence>
<evidence type="ECO:0000313" key="10">
    <source>
        <dbReference type="Proteomes" id="UP000228886"/>
    </source>
</evidence>
<dbReference type="AlphaFoldDB" id="A0A2M7E8A1"/>
<gene>
    <name evidence="9" type="primary">folK</name>
    <name evidence="9" type="ORF">COS11_04625</name>
</gene>
<dbReference type="CDD" id="cd00483">
    <property type="entry name" value="HPPK"/>
    <property type="match status" value="1"/>
</dbReference>
<dbReference type="GO" id="GO:0005524">
    <property type="term" value="F:ATP binding"/>
    <property type="evidence" value="ECO:0007669"/>
    <property type="project" value="UniProtKB-KW"/>
</dbReference>
<dbReference type="GO" id="GO:0046656">
    <property type="term" value="P:folic acid biosynthetic process"/>
    <property type="evidence" value="ECO:0007669"/>
    <property type="project" value="UniProtKB-KW"/>
</dbReference>
<comment type="caution">
    <text evidence="9">The sequence shown here is derived from an EMBL/GenBank/DDBJ whole genome shotgun (WGS) entry which is preliminary data.</text>
</comment>
<keyword evidence="4" id="KW-0547">Nucleotide-binding</keyword>
<keyword evidence="3" id="KW-0808">Transferase</keyword>
<evidence type="ECO:0000256" key="7">
    <source>
        <dbReference type="ARBA" id="ARBA00022909"/>
    </source>
</evidence>
<dbReference type="EC" id="2.7.6.3" evidence="2"/>
<evidence type="ECO:0000256" key="1">
    <source>
        <dbReference type="ARBA" id="ARBA00005051"/>
    </source>
</evidence>
<protein>
    <recommendedName>
        <fullName evidence="2">2-amino-4-hydroxy-6-hydroxymethyldihydropteridine diphosphokinase</fullName>
        <ecNumber evidence="2">2.7.6.3</ecNumber>
    </recommendedName>
</protein>
<dbReference type="InterPro" id="IPR000550">
    <property type="entry name" value="Hppk"/>
</dbReference>
<evidence type="ECO:0000256" key="6">
    <source>
        <dbReference type="ARBA" id="ARBA00022840"/>
    </source>
</evidence>
<dbReference type="GO" id="GO:0046654">
    <property type="term" value="P:tetrahydrofolate biosynthetic process"/>
    <property type="evidence" value="ECO:0007669"/>
    <property type="project" value="UniProtKB-UniPathway"/>
</dbReference>
<dbReference type="SUPFAM" id="SSF55083">
    <property type="entry name" value="6-hydroxymethyl-7,8-dihydropterin pyrophosphokinase, HPPK"/>
    <property type="match status" value="1"/>
</dbReference>